<feature type="coiled-coil region" evidence="1">
    <location>
        <begin position="724"/>
        <end position="758"/>
    </location>
</feature>
<sequence>MVFGFNNLLGSPQGSDKKPSGLEFTPIGKRNGGDESSFQVMQTYPKDYSPLSTNGRKLFQPLAESNNIAHYSQESGLFDETIEDFEKIYPPRHPLPKKQTRSPVTRRGLIGAEDDAGIAAKQLEETIKELRLENYGWKIKYKELRRSLENMPQLESDVRRANIELTEQVVTLKQQIQQLKQINQDYVNNKENSDVATIVEEKNLAIQQLNDEIYRLKKRLSSQHTAQDSHREYEEMIQELQIEREELRGKIQELEDYMNHAETEFDEQESKIHHLEDELTRVCSTQTQEASKDAVEQIHRLDAQVQELEEKNQLLEETNAALELKLSKEVRGLEADIVGKSELIDRLHREIESLESNGNQAEQHLRMEVMRLREELEEKQHQVDKVQKEKATEEEYHLLDKEALNEKCERLESELEIARARASSDKGQREELAKLKSEHRRLQNDYEDQCKKVEHLNEDLTERRTQIEIYEKEFEKVNSELKDARKSLELAERELLSARRSKEQVSSELEHLKRAARDYDDLKNDYDSYQEGKAHEISQLKLKIKQQEDELSRMHDNIERLQNSVVAKSELHADNVQLAGKLESSWKEIEDLQTQLHEMKLTNQSKEKEMDYEIEARIRSLNNQILDLKEENARLKLKVQESGATRELFDDNVELADKVREAESARIRAEKKMAKLENEVAELLVELDSQQKYSLEDTYIAELKQEIVKLRGALKVSDDYILELESKARNREVDQNALERLQHELESSASLVKSQETKIKYLETELQKGVAKASEPSVLQEYAEFQLKTCREELEKATNALQAAEQKYSLQLKSIKDEKQSVETDFIKSKSKNTQLNVELENTKEELQQMTKNCKRLARKVSEHMQARKKLDSPEWIQFLENESIYFKTKFMEEFTRKSDYKFLYNYAVRSIKNSTKLLSLTENNANLVKLGIYPEYVNQAEEKRPKLTFAGLAKFVLASVRIKRRTKTHLATLRDIQRVRSEIDVARISFS</sequence>
<evidence type="ECO:0000256" key="1">
    <source>
        <dbReference type="SAM" id="Coils"/>
    </source>
</evidence>
<comment type="caution">
    <text evidence="3">The sequence shown here is derived from an EMBL/GenBank/DDBJ whole genome shotgun (WGS) entry which is preliminary data.</text>
</comment>
<evidence type="ECO:0008006" key="5">
    <source>
        <dbReference type="Google" id="ProtNLM"/>
    </source>
</evidence>
<evidence type="ECO:0000313" key="4">
    <source>
        <dbReference type="Proteomes" id="UP000253472"/>
    </source>
</evidence>
<dbReference type="Proteomes" id="UP000253472">
    <property type="component" value="Unassembled WGS sequence"/>
</dbReference>
<evidence type="ECO:0000256" key="2">
    <source>
        <dbReference type="SAM" id="MobiDB-lite"/>
    </source>
</evidence>
<dbReference type="OrthoDB" id="10255522at2759"/>
<dbReference type="STRING" id="5486.A0A367YBA5"/>
<gene>
    <name evidence="3" type="ORF">Cantr_09781</name>
</gene>
<evidence type="ECO:0000313" key="3">
    <source>
        <dbReference type="EMBL" id="RCK63145.1"/>
    </source>
</evidence>
<dbReference type="EMBL" id="QLNQ01000024">
    <property type="protein sequence ID" value="RCK63145.1"/>
    <property type="molecule type" value="Genomic_DNA"/>
</dbReference>
<dbReference type="AlphaFoldDB" id="A0A367YBA5"/>
<keyword evidence="1" id="KW-0175">Coiled coil</keyword>
<protein>
    <recommendedName>
        <fullName evidence="5">Centrosomin N-terminal motif 1 domain-containing protein</fullName>
    </recommendedName>
</protein>
<feature type="region of interest" description="Disordered" evidence="2">
    <location>
        <begin position="1"/>
        <end position="37"/>
    </location>
</feature>
<feature type="coiled-coil region" evidence="1">
    <location>
        <begin position="589"/>
        <end position="693"/>
    </location>
</feature>
<accession>A0A367YBA5</accession>
<feature type="coiled-coil region" evidence="1">
    <location>
        <begin position="787"/>
        <end position="867"/>
    </location>
</feature>
<feature type="region of interest" description="Disordered" evidence="2">
    <location>
        <begin position="422"/>
        <end position="441"/>
    </location>
</feature>
<keyword evidence="4" id="KW-1185">Reference proteome</keyword>
<organism evidence="3 4">
    <name type="scientific">Candida viswanathii</name>
    <dbReference type="NCBI Taxonomy" id="5486"/>
    <lineage>
        <taxon>Eukaryota</taxon>
        <taxon>Fungi</taxon>
        <taxon>Dikarya</taxon>
        <taxon>Ascomycota</taxon>
        <taxon>Saccharomycotina</taxon>
        <taxon>Pichiomycetes</taxon>
        <taxon>Debaryomycetaceae</taxon>
        <taxon>Candida/Lodderomyces clade</taxon>
        <taxon>Candida</taxon>
    </lineage>
</organism>
<name>A0A367YBA5_9ASCO</name>
<proteinExistence type="predicted"/>
<reference evidence="3 4" key="1">
    <citation type="submission" date="2018-06" db="EMBL/GenBank/DDBJ databases">
        <title>Whole genome sequencing of Candida tropicalis (genome annotated by CSBL at Korea University).</title>
        <authorList>
            <person name="Ahn J."/>
        </authorList>
    </citation>
    <scope>NUCLEOTIDE SEQUENCE [LARGE SCALE GENOMIC DNA]</scope>
    <source>
        <strain evidence="3 4">ATCC 20962</strain>
    </source>
</reference>